<feature type="region of interest" description="Disordered" evidence="1">
    <location>
        <begin position="72"/>
        <end position="118"/>
    </location>
</feature>
<reference evidence="3" key="1">
    <citation type="submission" date="2023-06" db="EMBL/GenBank/DDBJ databases">
        <authorList>
            <consortium name="Lawrence Berkeley National Laboratory"/>
            <person name="Ahrendt S."/>
            <person name="Sahu N."/>
            <person name="Indic B."/>
            <person name="Wong-Bajracharya J."/>
            <person name="Merenyi Z."/>
            <person name="Ke H.-M."/>
            <person name="Monk M."/>
            <person name="Kocsube S."/>
            <person name="Drula E."/>
            <person name="Lipzen A."/>
            <person name="Balint B."/>
            <person name="Henrissat B."/>
            <person name="Andreopoulos B."/>
            <person name="Martin F.M."/>
            <person name="Harder C.B."/>
            <person name="Rigling D."/>
            <person name="Ford K.L."/>
            <person name="Foster G.D."/>
            <person name="Pangilinan J."/>
            <person name="Papanicolaou A."/>
            <person name="Barry K."/>
            <person name="LaButti K."/>
            <person name="Viragh M."/>
            <person name="Koriabine M."/>
            <person name="Yan M."/>
            <person name="Riley R."/>
            <person name="Champramary S."/>
            <person name="Plett K.L."/>
            <person name="Tsai I.J."/>
            <person name="Slot J."/>
            <person name="Sipos G."/>
            <person name="Plett J."/>
            <person name="Nagy L.G."/>
            <person name="Grigoriev I.V."/>
        </authorList>
    </citation>
    <scope>NUCLEOTIDE SEQUENCE</scope>
    <source>
        <strain evidence="3">HWK02</strain>
    </source>
</reference>
<dbReference type="Pfam" id="PF20499">
    <property type="entry name" value="DUF6729"/>
    <property type="match status" value="1"/>
</dbReference>
<dbReference type="Gene3D" id="3.30.420.10">
    <property type="entry name" value="Ribonuclease H-like superfamily/Ribonuclease H"/>
    <property type="match status" value="2"/>
</dbReference>
<dbReference type="InterPro" id="IPR012337">
    <property type="entry name" value="RNaseH-like_sf"/>
</dbReference>
<organism evidence="3 4">
    <name type="scientific">Armillaria luteobubalina</name>
    <dbReference type="NCBI Taxonomy" id="153913"/>
    <lineage>
        <taxon>Eukaryota</taxon>
        <taxon>Fungi</taxon>
        <taxon>Dikarya</taxon>
        <taxon>Basidiomycota</taxon>
        <taxon>Agaricomycotina</taxon>
        <taxon>Agaricomycetes</taxon>
        <taxon>Agaricomycetidae</taxon>
        <taxon>Agaricales</taxon>
        <taxon>Marasmiineae</taxon>
        <taxon>Physalacriaceae</taxon>
        <taxon>Armillaria</taxon>
    </lineage>
</organism>
<dbReference type="GO" id="GO:0003676">
    <property type="term" value="F:nucleic acid binding"/>
    <property type="evidence" value="ECO:0007669"/>
    <property type="project" value="InterPro"/>
</dbReference>
<evidence type="ECO:0000259" key="2">
    <source>
        <dbReference type="Pfam" id="PF20499"/>
    </source>
</evidence>
<dbReference type="EMBL" id="JAUEPU010000008">
    <property type="protein sequence ID" value="KAK0500418.1"/>
    <property type="molecule type" value="Genomic_DNA"/>
</dbReference>
<feature type="domain" description="DUF6729" evidence="2">
    <location>
        <begin position="206"/>
        <end position="339"/>
    </location>
</feature>
<feature type="compositionally biased region" description="Acidic residues" evidence="1">
    <location>
        <begin position="85"/>
        <end position="97"/>
    </location>
</feature>
<evidence type="ECO:0000313" key="3">
    <source>
        <dbReference type="EMBL" id="KAK0500418.1"/>
    </source>
</evidence>
<dbReference type="AlphaFoldDB" id="A0AA39QCJ9"/>
<dbReference type="SUPFAM" id="SSF53098">
    <property type="entry name" value="Ribonuclease H-like"/>
    <property type="match status" value="1"/>
</dbReference>
<comment type="caution">
    <text evidence="3">The sequence shown here is derived from an EMBL/GenBank/DDBJ whole genome shotgun (WGS) entry which is preliminary data.</text>
</comment>
<name>A0AA39QCJ9_9AGAR</name>
<protein>
    <recommendedName>
        <fullName evidence="2">DUF6729 domain-containing protein</fullName>
    </recommendedName>
</protein>
<evidence type="ECO:0000313" key="4">
    <source>
        <dbReference type="Proteomes" id="UP001175228"/>
    </source>
</evidence>
<dbReference type="Proteomes" id="UP001175228">
    <property type="component" value="Unassembled WGS sequence"/>
</dbReference>
<keyword evidence="4" id="KW-1185">Reference proteome</keyword>
<evidence type="ECO:0000256" key="1">
    <source>
        <dbReference type="SAM" id="MobiDB-lite"/>
    </source>
</evidence>
<proteinExistence type="predicted"/>
<sequence length="904" mass="102093">MGLNRVGGKDQNVAPLVSSMRLPGTHTGHPLAPVFRSQQAMAALSMSHISPPSPLPESTTQPTMDAVESTFNERILPEYDPTQPLDEDLPDDEDDGFGDDKDGHGAPSDDENGDLPSSICPPPGWLMASFEANLQVVKDSVIGHGASTKVTIYKWLRSFWLPRTNTFFILQQHNISPSSLYNPRFFYWDPLALVDQIQCYKPECDAYWLMGVRYKCNCCAVTLQSWDTHVLAKLPVMLAGQFPAHLTHRSGMSDSVLTLMWCCFQNGMGAKQFSDSLQVLHRRRYEMLEVEYLQTIESRARASPSLCQTYEPFPLFNDKTEQGLNTIVPSAQWCHDVYDNFIEAHEHKYHQHTAMLSGEICKHIAKISGETVFSGLLTMTNEYGQICICDLVPTKAYSQFSLALTRMRHSLEMYGLIQPHIIFTDFMGDKKFLEELFPSLRAGIRPITQHGDLEMMELPLQVKIVVQKSTSQIEATVLSLIASMPDDKESVLIVGLDSEWSLAYKDTIWIFQLNDHIRSGHFPSQLITFLKNPRILKVLKVRLEKDPATRISPDWHSDELSSEQLHYAALDAWALLKVYEGLEQMQVPGEVVLFTPGQEVFLCQDDTNIVAQYKSFEGINITPTCILIEITKIFIPGAIISTHRKQALSEFGQCPFSLVILRSRIRTYIPGFLDLDVEESTQLVAEGVAVLDSSSFGEDVSDDLGTSEECRQAEQGGQSFERLIIEFCDLLASVNTDGREGGGLDVDGLKTIPWPKERHSRVLKDIFHVFQMIWIPKILRDAIFLPDPSDMKVIKSYLACLSPPMTWKECLQKNPAFIKRHCKFVVPPPEILYDIVSKLFKTYGPLKDAQTGLLLFNASTWKSSEEHPASSPHRIYLRSTWNSIIYVPWCQIKWPTSLSVFSGH</sequence>
<dbReference type="InterPro" id="IPR046616">
    <property type="entry name" value="DUF6729"/>
</dbReference>
<dbReference type="InterPro" id="IPR036397">
    <property type="entry name" value="RNaseH_sf"/>
</dbReference>
<accession>A0AA39QCJ9</accession>
<gene>
    <name evidence="3" type="ORF">EDD18DRAFT_1438914</name>
</gene>